<dbReference type="PROSITE" id="PS50887">
    <property type="entry name" value="GGDEF"/>
    <property type="match status" value="1"/>
</dbReference>
<dbReference type="InterPro" id="IPR029787">
    <property type="entry name" value="Nucleotide_cyclase"/>
</dbReference>
<dbReference type="InterPro" id="IPR043128">
    <property type="entry name" value="Rev_trsase/Diguanyl_cyclase"/>
</dbReference>
<comment type="cofactor">
    <cofactor evidence="1">
        <name>Mg(2+)</name>
        <dbReference type="ChEBI" id="CHEBI:18420"/>
    </cofactor>
</comment>
<dbReference type="InterPro" id="IPR052155">
    <property type="entry name" value="Biofilm_reg_signaling"/>
</dbReference>
<dbReference type="SUPFAM" id="SSF55785">
    <property type="entry name" value="PYP-like sensor domain (PAS domain)"/>
    <property type="match status" value="1"/>
</dbReference>
<dbReference type="EMBL" id="VICD02000325">
    <property type="protein sequence ID" value="KAB8162820.1"/>
    <property type="molecule type" value="Genomic_DNA"/>
</dbReference>
<evidence type="ECO:0000256" key="5">
    <source>
        <dbReference type="ARBA" id="ARBA00022989"/>
    </source>
</evidence>
<dbReference type="GO" id="GO:0005886">
    <property type="term" value="C:plasma membrane"/>
    <property type="evidence" value="ECO:0007669"/>
    <property type="project" value="UniProtKB-SubCell"/>
</dbReference>
<evidence type="ECO:0000313" key="8">
    <source>
        <dbReference type="Proteomes" id="UP000320431"/>
    </source>
</evidence>
<evidence type="ECO:0000256" key="6">
    <source>
        <dbReference type="ARBA" id="ARBA00023136"/>
    </source>
</evidence>
<dbReference type="InterPro" id="IPR007895">
    <property type="entry name" value="MASE1"/>
</dbReference>
<keyword evidence="5" id="KW-1133">Transmembrane helix</keyword>
<gene>
    <name evidence="7" type="ORF">FKV24_018170</name>
</gene>
<dbReference type="CDD" id="cd00130">
    <property type="entry name" value="PAS"/>
    <property type="match status" value="1"/>
</dbReference>
<sequence>MDHPMTRKAFWLDHPLLALLVGASAWLSLTLVRAPGELSVVWIGNGILTGWLLSRPTRQWPGYVLTGFAAGVVAHVLCGDAVAYAAAIGACGLVEVLIVAGFVRRLVPDVGDPRNWLRLGGIATGSTLLACAVSGLPAATIAIMAHGGSFMGELFSWYAAHVLGMVIFATTTVVVQREGLRLATLSGRRRGFLGSMALLALVVIAVFLLEYPLLFLAYPPLLQGAFRHGFAGLAVGVALLAVISSVATAMGYGPLWALEGIDTAGRIALLQLYVASGCLMTIPVVLAMGERKRLTSCLRDSEHRYRLLAEFSHDLVVRMRTDGERLYVSPSARDMLGWEPADMLGSRWSLIHPDDRQYQAEAMASVLATGRARTDTYRVRHKDGHYIWVEAVTQPIPSPDREGGCEIISAARDVTGRVTAELALEESRRELERLARVDTLTGLANRRQFDERMSLALERLRRHGQPLALIYLDVDHFKGINDTHGHEVGDRVLCEFARRLQDNVRAVDLPARLGGDEFVVVIEDADVPGAAVAIAHKLVEVMGRPVEVDGTSLNISTSIGIAYAYGAIDAKTLMSSADAALYSAKKTGRNRYCIRPPAEC</sequence>
<protein>
    <submittedName>
        <fullName evidence="7">Diguanylate cyclase</fullName>
    </submittedName>
</protein>
<dbReference type="PANTHER" id="PTHR44757:SF2">
    <property type="entry name" value="BIOFILM ARCHITECTURE MAINTENANCE PROTEIN MBAA"/>
    <property type="match status" value="1"/>
</dbReference>
<dbReference type="AlphaFoldDB" id="A0A508A0C5"/>
<dbReference type="Proteomes" id="UP000320431">
    <property type="component" value="Unassembled WGS sequence"/>
</dbReference>
<dbReference type="InterPro" id="IPR000700">
    <property type="entry name" value="PAS-assoc_C"/>
</dbReference>
<comment type="caution">
    <text evidence="7">The sequence shown here is derived from an EMBL/GenBank/DDBJ whole genome shotgun (WGS) entry which is preliminary data.</text>
</comment>
<dbReference type="InterPro" id="IPR000014">
    <property type="entry name" value="PAS"/>
</dbReference>
<dbReference type="InterPro" id="IPR000160">
    <property type="entry name" value="GGDEF_dom"/>
</dbReference>
<evidence type="ECO:0000256" key="4">
    <source>
        <dbReference type="ARBA" id="ARBA00022692"/>
    </source>
</evidence>
<dbReference type="SMART" id="SM00267">
    <property type="entry name" value="GGDEF"/>
    <property type="match status" value="1"/>
</dbReference>
<dbReference type="SUPFAM" id="SSF55073">
    <property type="entry name" value="Nucleotide cyclase"/>
    <property type="match status" value="1"/>
</dbReference>
<dbReference type="NCBIfam" id="TIGR00229">
    <property type="entry name" value="sensory_box"/>
    <property type="match status" value="1"/>
</dbReference>
<dbReference type="InterPro" id="IPR035965">
    <property type="entry name" value="PAS-like_dom_sf"/>
</dbReference>
<dbReference type="InterPro" id="IPR001610">
    <property type="entry name" value="PAC"/>
</dbReference>
<keyword evidence="6" id="KW-0472">Membrane</keyword>
<evidence type="ECO:0000256" key="2">
    <source>
        <dbReference type="ARBA" id="ARBA00004651"/>
    </source>
</evidence>
<dbReference type="FunFam" id="3.30.70.270:FF:000001">
    <property type="entry name" value="Diguanylate cyclase domain protein"/>
    <property type="match status" value="1"/>
</dbReference>
<keyword evidence="3" id="KW-1003">Cell membrane</keyword>
<proteinExistence type="predicted"/>
<dbReference type="SMART" id="SM00086">
    <property type="entry name" value="PAC"/>
    <property type="match status" value="1"/>
</dbReference>
<dbReference type="PROSITE" id="PS50113">
    <property type="entry name" value="PAC"/>
    <property type="match status" value="1"/>
</dbReference>
<dbReference type="Pfam" id="PF08447">
    <property type="entry name" value="PAS_3"/>
    <property type="match status" value="1"/>
</dbReference>
<dbReference type="Gene3D" id="3.30.70.270">
    <property type="match status" value="1"/>
</dbReference>
<dbReference type="Gene3D" id="3.30.450.20">
    <property type="entry name" value="PAS domain"/>
    <property type="match status" value="1"/>
</dbReference>
<dbReference type="NCBIfam" id="TIGR00254">
    <property type="entry name" value="GGDEF"/>
    <property type="match status" value="1"/>
</dbReference>
<evidence type="ECO:0000256" key="1">
    <source>
        <dbReference type="ARBA" id="ARBA00001946"/>
    </source>
</evidence>
<dbReference type="PROSITE" id="PS50112">
    <property type="entry name" value="PAS"/>
    <property type="match status" value="1"/>
</dbReference>
<dbReference type="GO" id="GO:0003824">
    <property type="term" value="F:catalytic activity"/>
    <property type="evidence" value="ECO:0007669"/>
    <property type="project" value="UniProtKB-ARBA"/>
</dbReference>
<dbReference type="PANTHER" id="PTHR44757">
    <property type="entry name" value="DIGUANYLATE CYCLASE DGCP"/>
    <property type="match status" value="1"/>
</dbReference>
<keyword evidence="4" id="KW-0812">Transmembrane</keyword>
<dbReference type="SMART" id="SM00091">
    <property type="entry name" value="PAS"/>
    <property type="match status" value="1"/>
</dbReference>
<accession>A0A508A0C5</accession>
<comment type="subcellular location">
    <subcellularLocation>
        <location evidence="2">Cell membrane</location>
        <topology evidence="2">Multi-pass membrane protein</topology>
    </subcellularLocation>
</comment>
<dbReference type="Pfam" id="PF00990">
    <property type="entry name" value="GGDEF"/>
    <property type="match status" value="1"/>
</dbReference>
<reference evidence="7 8" key="1">
    <citation type="submission" date="2019-10" db="EMBL/GenBank/DDBJ databases">
        <title>Lysobacter alkalisoli sp. nov., isolated from saline-alkaline soil.</title>
        <authorList>
            <person name="Sun J.-Q."/>
        </authorList>
    </citation>
    <scope>NUCLEOTIDE SEQUENCE [LARGE SCALE GENOMIC DNA]</scope>
    <source>
        <strain evidence="7 8">KCTC 42381</strain>
    </source>
</reference>
<name>A0A508A0C5_9GAMM</name>
<dbReference type="CDD" id="cd01949">
    <property type="entry name" value="GGDEF"/>
    <property type="match status" value="1"/>
</dbReference>
<evidence type="ECO:0000256" key="3">
    <source>
        <dbReference type="ARBA" id="ARBA00022475"/>
    </source>
</evidence>
<dbReference type="Pfam" id="PF05231">
    <property type="entry name" value="MASE1"/>
    <property type="match status" value="1"/>
</dbReference>
<evidence type="ECO:0000313" key="7">
    <source>
        <dbReference type="EMBL" id="KAB8162820.1"/>
    </source>
</evidence>
<organism evidence="7 8">
    <name type="scientific">Marilutibacter maris</name>
    <dbReference type="NCBI Taxonomy" id="1605891"/>
    <lineage>
        <taxon>Bacteria</taxon>
        <taxon>Pseudomonadati</taxon>
        <taxon>Pseudomonadota</taxon>
        <taxon>Gammaproteobacteria</taxon>
        <taxon>Lysobacterales</taxon>
        <taxon>Lysobacteraceae</taxon>
        <taxon>Marilutibacter</taxon>
    </lineage>
</organism>
<dbReference type="InterPro" id="IPR013655">
    <property type="entry name" value="PAS_fold_3"/>
</dbReference>